<evidence type="ECO:0000256" key="1">
    <source>
        <dbReference type="ARBA" id="ARBA00010240"/>
    </source>
</evidence>
<dbReference type="EMBL" id="JBCGDP010000016">
    <property type="protein sequence ID" value="MEM0577795.1"/>
    <property type="molecule type" value="Genomic_DNA"/>
</dbReference>
<dbReference type="InterPro" id="IPR016035">
    <property type="entry name" value="Acyl_Trfase/lysoPLipase"/>
</dbReference>
<proteinExistence type="inferred from homology"/>
<dbReference type="PANTHER" id="PTHR32176">
    <property type="entry name" value="XYLOSE ISOMERASE"/>
    <property type="match status" value="1"/>
</dbReference>
<keyword evidence="6" id="KW-1185">Reference proteome</keyword>
<feature type="active site" description="Nucleophile" evidence="3">
    <location>
        <position position="47"/>
    </location>
</feature>
<keyword evidence="3" id="KW-0442">Lipid degradation</keyword>
<dbReference type="PROSITE" id="PS51635">
    <property type="entry name" value="PNPLA"/>
    <property type="match status" value="1"/>
</dbReference>
<dbReference type="Gene3D" id="3.40.1090.10">
    <property type="entry name" value="Cytosolic phospholipase A2 catalytic domain"/>
    <property type="match status" value="1"/>
</dbReference>
<accession>A0ABU9NRV1</accession>
<dbReference type="Pfam" id="PF01734">
    <property type="entry name" value="Patatin"/>
    <property type="match status" value="1"/>
</dbReference>
<protein>
    <submittedName>
        <fullName evidence="5">CBASS cGAMP-activated phospholipase</fullName>
    </submittedName>
</protein>
<sequence>MESKTFKILSIDGGGIKGLYSASILASLENKTGKKIADHFDMICGTSTGGLIAIGLANGMSANDLVDLYTTNGSKIFPTSNSNFIRGFQNSFKSIKQIFFSNKHSVKPLKRILEDLFGDKTMNDATNLLCIPSFNLTNGQPKVFKKSGSQTEHFVDNTIKLVDIALATSAAPSYYPVHEHNNFLYTDGGVWANNPSLCGLLEAVDYYVGEEKEFDDFRILSISSIATPNGWVSTSNKSKSIIGWKEKMFQTALDGQSYFTDYFLLKIVPKINPKGKYFRIKSPELSKAQMNIITMDRADKKTLSTIKSLGNQVGNTYATKPEILEFFKSIKNYKNI</sequence>
<dbReference type="NCBIfam" id="NF041079">
    <property type="entry name" value="CBASS_lipase"/>
    <property type="match status" value="1"/>
</dbReference>
<dbReference type="Proteomes" id="UP001468798">
    <property type="component" value="Unassembled WGS sequence"/>
</dbReference>
<keyword evidence="3" id="KW-0378">Hydrolase</keyword>
<evidence type="ECO:0000259" key="4">
    <source>
        <dbReference type="PROSITE" id="PS51635"/>
    </source>
</evidence>
<dbReference type="InterPro" id="IPR002641">
    <property type="entry name" value="PNPLA_dom"/>
</dbReference>
<gene>
    <name evidence="5" type="ORF">WFZ86_14915</name>
</gene>
<feature type="active site" description="Proton acceptor" evidence="3">
    <location>
        <position position="187"/>
    </location>
</feature>
<evidence type="ECO:0000256" key="2">
    <source>
        <dbReference type="ARBA" id="ARBA00023098"/>
    </source>
</evidence>
<evidence type="ECO:0000313" key="6">
    <source>
        <dbReference type="Proteomes" id="UP001468798"/>
    </source>
</evidence>
<dbReference type="RefSeq" id="WP_342692666.1">
    <property type="nucleotide sequence ID" value="NZ_JBCGDP010000016.1"/>
</dbReference>
<feature type="short sequence motif" description="GXSXG" evidence="3">
    <location>
        <begin position="45"/>
        <end position="49"/>
    </location>
</feature>
<organism evidence="5 6">
    <name type="scientific">Flavobacterium polysaccharolyticum</name>
    <dbReference type="NCBI Taxonomy" id="3133148"/>
    <lineage>
        <taxon>Bacteria</taxon>
        <taxon>Pseudomonadati</taxon>
        <taxon>Bacteroidota</taxon>
        <taxon>Flavobacteriia</taxon>
        <taxon>Flavobacteriales</taxon>
        <taxon>Flavobacteriaceae</taxon>
        <taxon>Flavobacterium</taxon>
    </lineage>
</organism>
<evidence type="ECO:0000256" key="3">
    <source>
        <dbReference type="PROSITE-ProRule" id="PRU01161"/>
    </source>
</evidence>
<dbReference type="CDD" id="cd07199">
    <property type="entry name" value="Pat17_PNPLA8_PNPLA9_like"/>
    <property type="match status" value="1"/>
</dbReference>
<reference evidence="5 6" key="1">
    <citation type="submission" date="2024-03" db="EMBL/GenBank/DDBJ databases">
        <title>Two novel species of the genus Flavobacterium exhibiting potentially degradation of complex polysaccharides.</title>
        <authorList>
            <person name="Lian X."/>
        </authorList>
    </citation>
    <scope>NUCLEOTIDE SEQUENCE [LARGE SCALE GENOMIC DNA]</scope>
    <source>
        <strain evidence="5 6">N6</strain>
    </source>
</reference>
<comment type="similarity">
    <text evidence="1">Belongs to the patatin family.</text>
</comment>
<keyword evidence="2 3" id="KW-0443">Lipid metabolism</keyword>
<dbReference type="SUPFAM" id="SSF52151">
    <property type="entry name" value="FabD/lysophospholipase-like"/>
    <property type="match status" value="1"/>
</dbReference>
<feature type="short sequence motif" description="DGA/G" evidence="3">
    <location>
        <begin position="187"/>
        <end position="189"/>
    </location>
</feature>
<name>A0ABU9NRV1_9FLAO</name>
<evidence type="ECO:0000313" key="5">
    <source>
        <dbReference type="EMBL" id="MEM0577795.1"/>
    </source>
</evidence>
<feature type="short sequence motif" description="GXGXXG" evidence="3">
    <location>
        <begin position="13"/>
        <end position="18"/>
    </location>
</feature>
<feature type="domain" description="PNPLA" evidence="4">
    <location>
        <begin position="9"/>
        <end position="200"/>
    </location>
</feature>
<dbReference type="PANTHER" id="PTHR32176:SF92">
    <property type="entry name" value="XYLOSE ISOMERASE"/>
    <property type="match status" value="1"/>
</dbReference>
<comment type="caution">
    <text evidence="5">The sequence shown here is derived from an EMBL/GenBank/DDBJ whole genome shotgun (WGS) entry which is preliminary data.</text>
</comment>